<dbReference type="PANTHER" id="PTHR48098">
    <property type="entry name" value="ENTEROCHELIN ESTERASE-RELATED"/>
    <property type="match status" value="1"/>
</dbReference>
<keyword evidence="4" id="KW-1185">Reference proteome</keyword>
<evidence type="ECO:0000256" key="1">
    <source>
        <dbReference type="SAM" id="MobiDB-lite"/>
    </source>
</evidence>
<dbReference type="InterPro" id="IPR029058">
    <property type="entry name" value="AB_hydrolase_fold"/>
</dbReference>
<organism evidence="3 4">
    <name type="scientific">Corynebacterium guangdongense</name>
    <dbReference type="NCBI Taxonomy" id="1783348"/>
    <lineage>
        <taxon>Bacteria</taxon>
        <taxon>Bacillati</taxon>
        <taxon>Actinomycetota</taxon>
        <taxon>Actinomycetes</taxon>
        <taxon>Mycobacteriales</taxon>
        <taxon>Corynebacteriaceae</taxon>
        <taxon>Corynebacterium</taxon>
    </lineage>
</organism>
<dbReference type="RefSeq" id="WP_290198113.1">
    <property type="nucleotide sequence ID" value="NZ_CP047654.1"/>
</dbReference>
<accession>A0ABU1ZW58</accession>
<dbReference type="InterPro" id="IPR000801">
    <property type="entry name" value="Esterase-like"/>
</dbReference>
<protein>
    <submittedName>
        <fullName evidence="3">S-formylglutathione hydrolase FrmB</fullName>
    </submittedName>
</protein>
<dbReference type="Proteomes" id="UP001180840">
    <property type="component" value="Unassembled WGS sequence"/>
</dbReference>
<sequence>MNRLPTRAGAVLTAVTVASLGVSGAMAVPVPAPVVEIRQQAEQQLQAAIRSGEAALGLDGVDPADPRTWPVELIAAGVGVTALAAILLVHSSSTAHAGAAEDETPVETPPESAETSSEEQLDAELADFVVGSSRTVFNQPEVLGSSLNGLGALGSSDFAIPEDGYDIAANGPQNYSDTITEAKVIRKEEQDIRDLTAGAEGIQRWWVASPAMGRNVEIQIRPAADTSTEAPVLYLLDGVNAPSRSGWVSYGAHRIIQDNVTLVMPTVARASFYLDWEEDDEVLGRNQWETFLTRELPPLLESDPDLNTNGRYGVGGLSMGATGAVTLANANPELFDATFGISGCYSAESEVGYQTMRLTIESRGGDLNNLLGPLGSDTRERYDVVGDPEGLRDQAVYLSASAGEFPEGAEAGNFPVAALGVLLEQGAYLCTQDLERAMEAEGMTHQQVVYQREGVHNWDTFQAQLAPAWEHIRGALM</sequence>
<dbReference type="Pfam" id="PF00756">
    <property type="entry name" value="Esterase"/>
    <property type="match status" value="1"/>
</dbReference>
<reference evidence="3" key="1">
    <citation type="submission" date="2023-07" db="EMBL/GenBank/DDBJ databases">
        <title>Sequencing the genomes of 1000 actinobacteria strains.</title>
        <authorList>
            <person name="Klenk H.-P."/>
        </authorList>
    </citation>
    <scope>NUCLEOTIDE SEQUENCE</scope>
    <source>
        <strain evidence="3">DSM 107476</strain>
    </source>
</reference>
<dbReference type="GO" id="GO:0016787">
    <property type="term" value="F:hydrolase activity"/>
    <property type="evidence" value="ECO:0007669"/>
    <property type="project" value="UniProtKB-KW"/>
</dbReference>
<feature type="region of interest" description="Disordered" evidence="1">
    <location>
        <begin position="96"/>
        <end position="118"/>
    </location>
</feature>
<evidence type="ECO:0000256" key="2">
    <source>
        <dbReference type="SAM" id="SignalP"/>
    </source>
</evidence>
<keyword evidence="3" id="KW-0378">Hydrolase</keyword>
<feature type="chain" id="PRO_5046197873" evidence="2">
    <location>
        <begin position="28"/>
        <end position="477"/>
    </location>
</feature>
<evidence type="ECO:0000313" key="3">
    <source>
        <dbReference type="EMBL" id="MDR7329145.1"/>
    </source>
</evidence>
<dbReference type="InterPro" id="IPR050583">
    <property type="entry name" value="Mycobacterial_A85_antigen"/>
</dbReference>
<evidence type="ECO:0000313" key="4">
    <source>
        <dbReference type="Proteomes" id="UP001180840"/>
    </source>
</evidence>
<dbReference type="Gene3D" id="3.40.50.1820">
    <property type="entry name" value="alpha/beta hydrolase"/>
    <property type="match status" value="1"/>
</dbReference>
<gene>
    <name evidence="3" type="ORF">J2S39_000821</name>
</gene>
<comment type="caution">
    <text evidence="3">The sequence shown here is derived from an EMBL/GenBank/DDBJ whole genome shotgun (WGS) entry which is preliminary data.</text>
</comment>
<dbReference type="SUPFAM" id="SSF53474">
    <property type="entry name" value="alpha/beta-Hydrolases"/>
    <property type="match status" value="1"/>
</dbReference>
<keyword evidence="2" id="KW-0732">Signal</keyword>
<dbReference type="EMBL" id="JAVDXZ010000001">
    <property type="protein sequence ID" value="MDR7329145.1"/>
    <property type="molecule type" value="Genomic_DNA"/>
</dbReference>
<dbReference type="PANTHER" id="PTHR48098:SF1">
    <property type="entry name" value="DIACYLGLYCEROL ACYLTRANSFERASE_MYCOLYLTRANSFERASE AG85A"/>
    <property type="match status" value="1"/>
</dbReference>
<feature type="signal peptide" evidence="2">
    <location>
        <begin position="1"/>
        <end position="27"/>
    </location>
</feature>
<name>A0ABU1ZW58_9CORY</name>
<proteinExistence type="predicted"/>